<gene>
    <name evidence="1" type="ORF">LTS18_007890</name>
</gene>
<feature type="non-terminal residue" evidence="1">
    <location>
        <position position="1"/>
    </location>
</feature>
<accession>A0ACC3D2L5</accession>
<organism evidence="1 2">
    <name type="scientific">Coniosporium uncinatum</name>
    <dbReference type="NCBI Taxonomy" id="93489"/>
    <lineage>
        <taxon>Eukaryota</taxon>
        <taxon>Fungi</taxon>
        <taxon>Dikarya</taxon>
        <taxon>Ascomycota</taxon>
        <taxon>Pezizomycotina</taxon>
        <taxon>Dothideomycetes</taxon>
        <taxon>Dothideomycetes incertae sedis</taxon>
        <taxon>Coniosporium</taxon>
    </lineage>
</organism>
<keyword evidence="2" id="KW-1185">Reference proteome</keyword>
<dbReference type="EMBL" id="JAWDJW010008335">
    <property type="protein sequence ID" value="KAK3060729.1"/>
    <property type="molecule type" value="Genomic_DNA"/>
</dbReference>
<sequence>MTEGSGQRRTTGLTLEELQARHTAVQFSNGTSASAKKGTAAGAATQGSGSGKGSGTSQ</sequence>
<name>A0ACC3D2L5_9PEZI</name>
<dbReference type="Proteomes" id="UP001186974">
    <property type="component" value="Unassembled WGS sequence"/>
</dbReference>
<evidence type="ECO:0000313" key="2">
    <source>
        <dbReference type="Proteomes" id="UP001186974"/>
    </source>
</evidence>
<protein>
    <submittedName>
        <fullName evidence="1">Uncharacterized protein</fullName>
    </submittedName>
</protein>
<reference evidence="1" key="1">
    <citation type="submission" date="2024-09" db="EMBL/GenBank/DDBJ databases">
        <title>Black Yeasts Isolated from many extreme environments.</title>
        <authorList>
            <person name="Coleine C."/>
            <person name="Stajich J.E."/>
            <person name="Selbmann L."/>
        </authorList>
    </citation>
    <scope>NUCLEOTIDE SEQUENCE</scope>
    <source>
        <strain evidence="1">CCFEE 5737</strain>
    </source>
</reference>
<evidence type="ECO:0000313" key="1">
    <source>
        <dbReference type="EMBL" id="KAK3060729.1"/>
    </source>
</evidence>
<proteinExistence type="predicted"/>
<comment type="caution">
    <text evidence="1">The sequence shown here is derived from an EMBL/GenBank/DDBJ whole genome shotgun (WGS) entry which is preliminary data.</text>
</comment>